<keyword evidence="1 2" id="KW-0694">RNA-binding</keyword>
<dbReference type="GO" id="GO:0005737">
    <property type="term" value="C:cytoplasm"/>
    <property type="evidence" value="ECO:0007669"/>
    <property type="project" value="TreeGrafter"/>
</dbReference>
<dbReference type="SMART" id="SM00360">
    <property type="entry name" value="RRM"/>
    <property type="match status" value="2"/>
</dbReference>
<proteinExistence type="predicted"/>
<dbReference type="PANTHER" id="PTHR23003:SF51">
    <property type="entry name" value="SERINE-ARGININE PROTEIN 55"/>
    <property type="match status" value="1"/>
</dbReference>
<feature type="compositionally biased region" description="Basic and acidic residues" evidence="3">
    <location>
        <begin position="140"/>
        <end position="195"/>
    </location>
</feature>
<dbReference type="InterPro" id="IPR012677">
    <property type="entry name" value="Nucleotide-bd_a/b_plait_sf"/>
</dbReference>
<dbReference type="Proteomes" id="UP000306954">
    <property type="component" value="Unassembled WGS sequence"/>
</dbReference>
<evidence type="ECO:0000313" key="8">
    <source>
        <dbReference type="Proteomes" id="UP000310689"/>
    </source>
</evidence>
<evidence type="ECO:0000259" key="4">
    <source>
        <dbReference type="PROSITE" id="PS50102"/>
    </source>
</evidence>
<organism evidence="5 7">
    <name type="scientific">Wallemia ichthyophaga</name>
    <dbReference type="NCBI Taxonomy" id="245174"/>
    <lineage>
        <taxon>Eukaryota</taxon>
        <taxon>Fungi</taxon>
        <taxon>Dikarya</taxon>
        <taxon>Basidiomycota</taxon>
        <taxon>Wallemiomycotina</taxon>
        <taxon>Wallemiomycetes</taxon>
        <taxon>Wallemiales</taxon>
        <taxon>Wallemiaceae</taxon>
        <taxon>Wallemia</taxon>
    </lineage>
</organism>
<evidence type="ECO:0000313" key="6">
    <source>
        <dbReference type="EMBL" id="TIB38220.1"/>
    </source>
</evidence>
<dbReference type="GO" id="GO:0003729">
    <property type="term" value="F:mRNA binding"/>
    <property type="evidence" value="ECO:0007669"/>
    <property type="project" value="TreeGrafter"/>
</dbReference>
<feature type="domain" description="RRM" evidence="4">
    <location>
        <begin position="6"/>
        <end position="93"/>
    </location>
</feature>
<dbReference type="AlphaFoldDB" id="A0A4T0H3F6"/>
<dbReference type="InterPro" id="IPR000504">
    <property type="entry name" value="RRM_dom"/>
</dbReference>
<dbReference type="SUPFAM" id="SSF54928">
    <property type="entry name" value="RNA-binding domain, RBD"/>
    <property type="match status" value="1"/>
</dbReference>
<evidence type="ECO:0000313" key="5">
    <source>
        <dbReference type="EMBL" id="TIB08407.1"/>
    </source>
</evidence>
<evidence type="ECO:0000313" key="7">
    <source>
        <dbReference type="Proteomes" id="UP000306954"/>
    </source>
</evidence>
<dbReference type="InterPro" id="IPR035979">
    <property type="entry name" value="RBD_domain_sf"/>
</dbReference>
<dbReference type="CDD" id="cd12339">
    <property type="entry name" value="RRM2_SRSF1_4_like"/>
    <property type="match status" value="1"/>
</dbReference>
<feature type="region of interest" description="Disordered" evidence="3">
    <location>
        <begin position="95"/>
        <end position="117"/>
    </location>
</feature>
<feature type="compositionally biased region" description="Basic and acidic residues" evidence="3">
    <location>
        <begin position="287"/>
        <end position="324"/>
    </location>
</feature>
<dbReference type="OrthoDB" id="1099063at2759"/>
<dbReference type="EMBL" id="SPOF01000059">
    <property type="protein sequence ID" value="TIB08407.1"/>
    <property type="molecule type" value="Genomic_DNA"/>
</dbReference>
<dbReference type="EMBL" id="SPOI01000068">
    <property type="protein sequence ID" value="TIB38220.1"/>
    <property type="molecule type" value="Genomic_DNA"/>
</dbReference>
<dbReference type="GO" id="GO:0005634">
    <property type="term" value="C:nucleus"/>
    <property type="evidence" value="ECO:0007669"/>
    <property type="project" value="TreeGrafter"/>
</dbReference>
<feature type="region of interest" description="Disordered" evidence="3">
    <location>
        <begin position="140"/>
        <end position="200"/>
    </location>
</feature>
<gene>
    <name evidence="6" type="ORF">E3P86_01744</name>
    <name evidence="5" type="ORF">E3P90_03698</name>
</gene>
<dbReference type="InterPro" id="IPR050374">
    <property type="entry name" value="RRT5_SRSF_SR"/>
</dbReference>
<dbReference type="Pfam" id="PF00076">
    <property type="entry name" value="RRM_1"/>
    <property type="match status" value="2"/>
</dbReference>
<dbReference type="PANTHER" id="PTHR23003">
    <property type="entry name" value="RNA RECOGNITION MOTIF RRM DOMAIN CONTAINING PROTEIN"/>
    <property type="match status" value="1"/>
</dbReference>
<evidence type="ECO:0000256" key="3">
    <source>
        <dbReference type="SAM" id="MobiDB-lite"/>
    </source>
</evidence>
<feature type="domain" description="RRM" evidence="4">
    <location>
        <begin position="202"/>
        <end position="270"/>
    </location>
</feature>
<dbReference type="Gene3D" id="3.30.70.330">
    <property type="match status" value="2"/>
</dbReference>
<dbReference type="CDD" id="cd00590">
    <property type="entry name" value="RRM_SF"/>
    <property type="match status" value="1"/>
</dbReference>
<reference evidence="7 8" key="1">
    <citation type="submission" date="2019-03" db="EMBL/GenBank/DDBJ databases">
        <title>Sequencing 23 genomes of Wallemia ichthyophaga.</title>
        <authorList>
            <person name="Gostincar C."/>
        </authorList>
    </citation>
    <scope>NUCLEOTIDE SEQUENCE [LARGE SCALE GENOMIC DNA]</scope>
    <source>
        <strain evidence="6 8">EXF-6200</strain>
        <strain evidence="5 7">EXF-8621</strain>
    </source>
</reference>
<evidence type="ECO:0000256" key="2">
    <source>
        <dbReference type="PROSITE-ProRule" id="PRU00176"/>
    </source>
</evidence>
<comment type="caution">
    <text evidence="5">The sequence shown here is derived from an EMBL/GenBank/DDBJ whole genome shotgun (WGS) entry which is preliminary data.</text>
</comment>
<dbReference type="PROSITE" id="PS50102">
    <property type="entry name" value="RRM"/>
    <property type="match status" value="2"/>
</dbReference>
<accession>A0A4T0H3F6</accession>
<feature type="region of interest" description="Disordered" evidence="3">
    <location>
        <begin position="269"/>
        <end position="331"/>
    </location>
</feature>
<dbReference type="Proteomes" id="UP000310689">
    <property type="component" value="Unassembled WGS sequence"/>
</dbReference>
<name>A0A4T0H3F6_WALIC</name>
<evidence type="ECO:0000256" key="1">
    <source>
        <dbReference type="ARBA" id="ARBA00022884"/>
    </source>
</evidence>
<sequence length="331" mass="38075">MAAPTKRLYLGGLNPDCQKEDLEQFFSPRPLVDIRIISVRRIPLEMHNCSNHLQHKGFGFVEFESLRDAEDVIDSYRGRDFMGERLVIDFAKEQRRDRDDRFGGPPPPRDYRDRGDRYDRYDRYDHYDRYDRYDRYSDRGGRDYDRYGGGDRYGGDRYGGDRYGGDRYGGDRYGGGDRYDRYPRDDYGPPREKRGPRPNTGFKVFVQGISEETSWQDLKDFGRDGGAVTRADVDRSIPGQGVIEFASKYDAEDAVAKLDNTELKGVPVQVVADAAEPPASGGGWGGARERSPPRRSSRYDDYDSRPPPPRREDAGFDRYERERSPPPPADE</sequence>
<protein>
    <recommendedName>
        <fullName evidence="4">RRM domain-containing protein</fullName>
    </recommendedName>
</protein>